<reference evidence="2 3" key="1">
    <citation type="submission" date="2016-03" db="EMBL/GenBank/DDBJ databases">
        <title>EvidentialGene: Evidence-directed Construction of Genes on Genomes.</title>
        <authorList>
            <person name="Gilbert D.G."/>
            <person name="Choi J.-H."/>
            <person name="Mockaitis K."/>
            <person name="Colbourne J."/>
            <person name="Pfrender M."/>
        </authorList>
    </citation>
    <scope>NUCLEOTIDE SEQUENCE [LARGE SCALE GENOMIC DNA]</scope>
    <source>
        <strain evidence="2 3">Xinb3</strain>
        <tissue evidence="2">Complete organism</tissue>
    </source>
</reference>
<dbReference type="AlphaFoldDB" id="A0A164E9U4"/>
<dbReference type="OrthoDB" id="6367492at2759"/>
<name>A0A164E9U4_9CRUS</name>
<sequence length="94" mass="10607">MASGNSEDPEIGSDYGQYCLEDIPAAQANRFEFGKGYDVSFFSRYQGKITRKKEQQSKENSTSNLVQGAPRYPTHPALWLDFKKRKGTCSSRCT</sequence>
<comment type="caution">
    <text evidence="2">The sequence shown here is derived from an EMBL/GenBank/DDBJ whole genome shotgun (WGS) entry which is preliminary data.</text>
</comment>
<proteinExistence type="predicted"/>
<organism evidence="2 3">
    <name type="scientific">Daphnia magna</name>
    <dbReference type="NCBI Taxonomy" id="35525"/>
    <lineage>
        <taxon>Eukaryota</taxon>
        <taxon>Metazoa</taxon>
        <taxon>Ecdysozoa</taxon>
        <taxon>Arthropoda</taxon>
        <taxon>Crustacea</taxon>
        <taxon>Branchiopoda</taxon>
        <taxon>Diplostraca</taxon>
        <taxon>Cladocera</taxon>
        <taxon>Anomopoda</taxon>
        <taxon>Daphniidae</taxon>
        <taxon>Daphnia</taxon>
    </lineage>
</organism>
<evidence type="ECO:0000313" key="2">
    <source>
        <dbReference type="EMBL" id="KZR96578.1"/>
    </source>
</evidence>
<keyword evidence="3" id="KW-1185">Reference proteome</keyword>
<gene>
    <name evidence="2" type="ORF">APZ42_009008</name>
</gene>
<feature type="region of interest" description="Disordered" evidence="1">
    <location>
        <begin position="50"/>
        <end position="73"/>
    </location>
</feature>
<dbReference type="EMBL" id="LRGB01024460">
    <property type="protein sequence ID" value="KZR96578.1"/>
    <property type="molecule type" value="Genomic_DNA"/>
</dbReference>
<dbReference type="Proteomes" id="UP000076858">
    <property type="component" value="Unassembled WGS sequence"/>
</dbReference>
<accession>A0A164E9U4</accession>
<feature type="non-terminal residue" evidence="2">
    <location>
        <position position="94"/>
    </location>
</feature>
<evidence type="ECO:0000313" key="3">
    <source>
        <dbReference type="Proteomes" id="UP000076858"/>
    </source>
</evidence>
<evidence type="ECO:0000256" key="1">
    <source>
        <dbReference type="SAM" id="MobiDB-lite"/>
    </source>
</evidence>
<protein>
    <submittedName>
        <fullName evidence="2">Uncharacterized protein</fullName>
    </submittedName>
</protein>